<comment type="caution">
    <text evidence="1">The sequence shown here is derived from an EMBL/GenBank/DDBJ whole genome shotgun (WGS) entry which is preliminary data.</text>
</comment>
<accession>A0ACC1MDV3</accession>
<dbReference type="EMBL" id="JANSHE010007121">
    <property type="protein sequence ID" value="KAJ2965195.1"/>
    <property type="molecule type" value="Genomic_DNA"/>
</dbReference>
<protein>
    <submittedName>
        <fullName evidence="1">Uncharacterized protein</fullName>
    </submittedName>
</protein>
<name>A0ACC1MDV3_9APHY</name>
<dbReference type="Proteomes" id="UP001144978">
    <property type="component" value="Unassembled WGS sequence"/>
</dbReference>
<reference evidence="1" key="1">
    <citation type="submission" date="2022-08" db="EMBL/GenBank/DDBJ databases">
        <title>Genome Sequence of Pycnoporus sanguineus.</title>
        <authorList>
            <person name="Buettner E."/>
        </authorList>
    </citation>
    <scope>NUCLEOTIDE SEQUENCE</scope>
    <source>
        <strain evidence="1">CG-C14</strain>
    </source>
</reference>
<gene>
    <name evidence="1" type="ORF">NUW54_g14200</name>
</gene>
<proteinExistence type="predicted"/>
<keyword evidence="2" id="KW-1185">Reference proteome</keyword>
<sequence>MVSPLWKACSEGNLENVVELLKDATPVDIEVKDHTGVTPLIEAVKNGHVEIVRVLLDKGADPTNASSQGPPESYTSDPVIHGLISVAKGKMAQAAAQQQQQQQQQRAASLPERWRVAAQRCAQRLSGDIPMACE</sequence>
<evidence type="ECO:0000313" key="2">
    <source>
        <dbReference type="Proteomes" id="UP001144978"/>
    </source>
</evidence>
<evidence type="ECO:0000313" key="1">
    <source>
        <dbReference type="EMBL" id="KAJ2965195.1"/>
    </source>
</evidence>
<organism evidence="1 2">
    <name type="scientific">Trametes sanguinea</name>
    <dbReference type="NCBI Taxonomy" id="158606"/>
    <lineage>
        <taxon>Eukaryota</taxon>
        <taxon>Fungi</taxon>
        <taxon>Dikarya</taxon>
        <taxon>Basidiomycota</taxon>
        <taxon>Agaricomycotina</taxon>
        <taxon>Agaricomycetes</taxon>
        <taxon>Polyporales</taxon>
        <taxon>Polyporaceae</taxon>
        <taxon>Trametes</taxon>
    </lineage>
</organism>